<dbReference type="GO" id="GO:0016020">
    <property type="term" value="C:membrane"/>
    <property type="evidence" value="ECO:0007669"/>
    <property type="project" value="InterPro"/>
</dbReference>
<organism evidence="2 3">
    <name type="scientific">Carbonactinospora thermoautotrophica</name>
    <dbReference type="NCBI Taxonomy" id="1469144"/>
    <lineage>
        <taxon>Bacteria</taxon>
        <taxon>Bacillati</taxon>
        <taxon>Actinomycetota</taxon>
        <taxon>Actinomycetes</taxon>
        <taxon>Kitasatosporales</taxon>
        <taxon>Carbonactinosporaceae</taxon>
        <taxon>Carbonactinospora</taxon>
    </lineage>
</organism>
<evidence type="ECO:0000313" key="2">
    <source>
        <dbReference type="EMBL" id="KWX10933.1"/>
    </source>
</evidence>
<dbReference type="PROSITE" id="PS51085">
    <property type="entry name" value="2FE2S_FER_2"/>
    <property type="match status" value="1"/>
</dbReference>
<dbReference type="InterPro" id="IPR036010">
    <property type="entry name" value="2Fe-2S_ferredoxin-like_sf"/>
</dbReference>
<dbReference type="SUPFAM" id="SSF54292">
    <property type="entry name" value="2Fe-2S ferredoxin-like"/>
    <property type="match status" value="1"/>
</dbReference>
<dbReference type="PROSITE" id="PS00641">
    <property type="entry name" value="COMPLEX1_75K_1"/>
    <property type="match status" value="1"/>
</dbReference>
<dbReference type="Proteomes" id="UP000070598">
    <property type="component" value="Unassembled WGS sequence"/>
</dbReference>
<dbReference type="PATRIC" id="fig|1469144.9.peg.5578"/>
<dbReference type="Pfam" id="PF13510">
    <property type="entry name" value="Fer2_4"/>
    <property type="match status" value="1"/>
</dbReference>
<dbReference type="Gene3D" id="3.10.20.740">
    <property type="match status" value="1"/>
</dbReference>
<dbReference type="GO" id="GO:0008137">
    <property type="term" value="F:NADH dehydrogenase (ubiquinone) activity"/>
    <property type="evidence" value="ECO:0007669"/>
    <property type="project" value="InterPro"/>
</dbReference>
<dbReference type="RefSeq" id="WP_158013276.1">
    <property type="nucleotide sequence ID" value="NZ_JYIK01000147.1"/>
</dbReference>
<name>A0A132NLU2_9ACTN</name>
<dbReference type="InterPro" id="IPR001041">
    <property type="entry name" value="2Fe-2S_ferredoxin-type"/>
</dbReference>
<dbReference type="AlphaFoldDB" id="A0A132NLU2"/>
<comment type="caution">
    <text evidence="2">The sequence shown here is derived from an EMBL/GenBank/DDBJ whole genome shotgun (WGS) entry which is preliminary data.</text>
</comment>
<dbReference type="CDD" id="cd00207">
    <property type="entry name" value="fer2"/>
    <property type="match status" value="1"/>
</dbReference>
<proteinExistence type="predicted"/>
<reference evidence="3" key="1">
    <citation type="submission" date="2015-02" db="EMBL/GenBank/DDBJ databases">
        <title>Physiological reanalysis, assessment of diazotrophy, and genome sequences of multiple isolates of Streptomyces thermoautotrophicus.</title>
        <authorList>
            <person name="MacKellar D.C."/>
            <person name="Lieber L."/>
            <person name="Norman J."/>
            <person name="Bolger A."/>
            <person name="Tobin C."/>
            <person name="Murray J.W."/>
            <person name="Friesen M."/>
            <person name="Prell J."/>
        </authorList>
    </citation>
    <scope>NUCLEOTIDE SEQUENCE [LARGE SCALE GENOMIC DNA]</scope>
    <source>
        <strain evidence="3">UBT1</strain>
    </source>
</reference>
<feature type="non-terminal residue" evidence="2">
    <location>
        <position position="87"/>
    </location>
</feature>
<evidence type="ECO:0000259" key="1">
    <source>
        <dbReference type="PROSITE" id="PS51085"/>
    </source>
</evidence>
<dbReference type="EMBL" id="JYIK01000147">
    <property type="protein sequence ID" value="KWX10933.1"/>
    <property type="molecule type" value="Genomic_DNA"/>
</dbReference>
<protein>
    <recommendedName>
        <fullName evidence="1">2Fe-2S ferredoxin-type domain-containing protein</fullName>
    </recommendedName>
</protein>
<dbReference type="GO" id="GO:0051536">
    <property type="term" value="F:iron-sulfur cluster binding"/>
    <property type="evidence" value="ECO:0007669"/>
    <property type="project" value="InterPro"/>
</dbReference>
<dbReference type="InterPro" id="IPR000283">
    <property type="entry name" value="NADH_UbQ_OxRdtase_75kDa_su_CS"/>
</dbReference>
<feature type="domain" description="2Fe-2S ferredoxin-type" evidence="1">
    <location>
        <begin position="18"/>
        <end position="87"/>
    </location>
</feature>
<accession>A0A132NLU2</accession>
<evidence type="ECO:0000313" key="3">
    <source>
        <dbReference type="Proteomes" id="UP000070598"/>
    </source>
</evidence>
<sequence>MTVTTTNAAGGPVERRDDLVTVTIDGFEISVPKGTLVIRAAELLGIQIPRFCDHPLLDPVGACRQCLVEVEGQRKPLAACTTTVTDG</sequence>
<dbReference type="GO" id="GO:0042773">
    <property type="term" value="P:ATP synthesis coupled electron transport"/>
    <property type="evidence" value="ECO:0007669"/>
    <property type="project" value="InterPro"/>
</dbReference>
<gene>
    <name evidence="2" type="ORF">TR74_00705</name>
</gene>